<evidence type="ECO:0000313" key="3">
    <source>
        <dbReference type="Proteomes" id="UP000199597"/>
    </source>
</evidence>
<feature type="region of interest" description="Disordered" evidence="1">
    <location>
        <begin position="1"/>
        <end position="35"/>
    </location>
</feature>
<dbReference type="STRING" id="1136497.SAMN04489752_0416"/>
<evidence type="ECO:0000313" key="2">
    <source>
        <dbReference type="EMBL" id="SDR84820.1"/>
    </source>
</evidence>
<dbReference type="Gene3D" id="3.30.1360.120">
    <property type="entry name" value="Probable tRNA modification gtpase trme, domain 1"/>
    <property type="match status" value="1"/>
</dbReference>
<dbReference type="Proteomes" id="UP000199597">
    <property type="component" value="Chromosome I"/>
</dbReference>
<dbReference type="InterPro" id="IPR007375">
    <property type="entry name" value="SoxG"/>
</dbReference>
<dbReference type="AlphaFoldDB" id="A0A1H1MDW1"/>
<dbReference type="InterPro" id="IPR027266">
    <property type="entry name" value="TrmE/GcvT-like"/>
</dbReference>
<feature type="compositionally biased region" description="Polar residues" evidence="1">
    <location>
        <begin position="1"/>
        <end position="27"/>
    </location>
</feature>
<dbReference type="OrthoDB" id="9814782at2"/>
<gene>
    <name evidence="2" type="ORF">SAMN04489752_0416</name>
</gene>
<evidence type="ECO:0000256" key="1">
    <source>
        <dbReference type="SAM" id="MobiDB-lite"/>
    </source>
</evidence>
<sequence>MADTTYSTPATAQSPSTAETQAAHTGTGSSGLDDLRVSPAAHLAGLMSEASAAGGRSVGLRELPFTVQIGLRAQPDSASWTSLEDTFGLSLPRTVGEVTGDPAAQHVLWLSPDEFLAVDVSRCQQPGETIVAEAGLEGLPGQAVDLSANRTILELTGKKAREVLEKSCRADLHPRAFGIGSAIVTALGPVPVILHHSGEDTYRVYPRASFADFTVRWLLDGMAEFLADGQMPEGEAEGAG</sequence>
<protein>
    <submittedName>
        <fullName evidence="2">Sarcosine oxidase subunit gamma</fullName>
    </submittedName>
</protein>
<reference evidence="3" key="1">
    <citation type="submission" date="2016-10" db="EMBL/GenBank/DDBJ databases">
        <authorList>
            <person name="Varghese N."/>
            <person name="Submissions S."/>
        </authorList>
    </citation>
    <scope>NUCLEOTIDE SEQUENCE [LARGE SCALE GENOMIC DNA]</scope>
    <source>
        <strain evidence="3">DSM 23676</strain>
    </source>
</reference>
<dbReference type="SUPFAM" id="SSF103025">
    <property type="entry name" value="Folate-binding domain"/>
    <property type="match status" value="1"/>
</dbReference>
<name>A0A1H1MDW1_9MICO</name>
<accession>A0A1H1MDW1</accession>
<organism evidence="2 3">
    <name type="scientific">Brevibacterium siliguriense</name>
    <dbReference type="NCBI Taxonomy" id="1136497"/>
    <lineage>
        <taxon>Bacteria</taxon>
        <taxon>Bacillati</taxon>
        <taxon>Actinomycetota</taxon>
        <taxon>Actinomycetes</taxon>
        <taxon>Micrococcales</taxon>
        <taxon>Brevibacteriaceae</taxon>
        <taxon>Brevibacterium</taxon>
    </lineage>
</organism>
<dbReference type="Pfam" id="PF04268">
    <property type="entry name" value="SoxG"/>
    <property type="match status" value="1"/>
</dbReference>
<dbReference type="EMBL" id="LT629766">
    <property type="protein sequence ID" value="SDR84820.1"/>
    <property type="molecule type" value="Genomic_DNA"/>
</dbReference>
<proteinExistence type="predicted"/>
<keyword evidence="3" id="KW-1185">Reference proteome</keyword>
<dbReference type="Gene3D" id="3.30.70.1520">
    <property type="entry name" value="Heterotetrameric sarcosine oxidase"/>
    <property type="match status" value="1"/>
</dbReference>
<dbReference type="RefSeq" id="WP_092009577.1">
    <property type="nucleotide sequence ID" value="NZ_LT629766.1"/>
</dbReference>